<dbReference type="PANTHER" id="PTHR31962:SF1">
    <property type="entry name" value="SPHINGOLIPID LONG CHAIN BASE-RESPONSIVE PROTEIN PIL1"/>
    <property type="match status" value="1"/>
</dbReference>
<dbReference type="GO" id="GO:0036286">
    <property type="term" value="C:eisosome filament"/>
    <property type="evidence" value="ECO:0007669"/>
    <property type="project" value="TreeGrafter"/>
</dbReference>
<feature type="region of interest" description="Disordered" evidence="2">
    <location>
        <begin position="45"/>
        <end position="65"/>
    </location>
</feature>
<protein>
    <submittedName>
        <fullName evidence="3">Uncharacterized protein</fullName>
    </submittedName>
</protein>
<feature type="compositionally biased region" description="Polar residues" evidence="2">
    <location>
        <begin position="49"/>
        <end position="62"/>
    </location>
</feature>
<keyword evidence="1" id="KW-0175">Coiled coil</keyword>
<feature type="compositionally biased region" description="Polar residues" evidence="2">
    <location>
        <begin position="823"/>
        <end position="841"/>
    </location>
</feature>
<dbReference type="Gene3D" id="1.20.1270.60">
    <property type="entry name" value="Arfaptin homology (AH) domain/BAR domain"/>
    <property type="match status" value="1"/>
</dbReference>
<dbReference type="OrthoDB" id="3358861at2759"/>
<feature type="compositionally biased region" description="Basic and acidic residues" evidence="2">
    <location>
        <begin position="330"/>
        <end position="339"/>
    </location>
</feature>
<feature type="compositionally biased region" description="Low complexity" evidence="2">
    <location>
        <begin position="450"/>
        <end position="463"/>
    </location>
</feature>
<feature type="compositionally biased region" description="Low complexity" evidence="2">
    <location>
        <begin position="365"/>
        <end position="376"/>
    </location>
</feature>
<dbReference type="PANTHER" id="PTHR31962">
    <property type="entry name" value="SPHINGOLIPID LONG CHAIN BASE-RESPONSIVE PROTEIN PIL1"/>
    <property type="match status" value="1"/>
</dbReference>
<feature type="compositionally biased region" description="Low complexity" evidence="2">
    <location>
        <begin position="248"/>
        <end position="259"/>
    </location>
</feature>
<feature type="compositionally biased region" description="Polar residues" evidence="2">
    <location>
        <begin position="766"/>
        <end position="784"/>
    </location>
</feature>
<dbReference type="EMBL" id="KN819350">
    <property type="protein sequence ID" value="KIJ13648.1"/>
    <property type="molecule type" value="Genomic_DNA"/>
</dbReference>
<evidence type="ECO:0000313" key="3">
    <source>
        <dbReference type="EMBL" id="KIJ13648.1"/>
    </source>
</evidence>
<feature type="compositionally biased region" description="Basic residues" evidence="2">
    <location>
        <begin position="1158"/>
        <end position="1177"/>
    </location>
</feature>
<dbReference type="InterPro" id="IPR028245">
    <property type="entry name" value="PIL1/LSP1"/>
</dbReference>
<evidence type="ECO:0000256" key="2">
    <source>
        <dbReference type="SAM" id="MobiDB-lite"/>
    </source>
</evidence>
<feature type="coiled-coil region" evidence="1">
    <location>
        <begin position="80"/>
        <end position="124"/>
    </location>
</feature>
<dbReference type="GO" id="GO:0005886">
    <property type="term" value="C:plasma membrane"/>
    <property type="evidence" value="ECO:0007669"/>
    <property type="project" value="TreeGrafter"/>
</dbReference>
<reference evidence="4" key="2">
    <citation type="submission" date="2015-01" db="EMBL/GenBank/DDBJ databases">
        <title>Evolutionary Origins and Diversification of the Mycorrhizal Mutualists.</title>
        <authorList>
            <consortium name="DOE Joint Genome Institute"/>
            <consortium name="Mycorrhizal Genomics Consortium"/>
            <person name="Kohler A."/>
            <person name="Kuo A."/>
            <person name="Nagy L.G."/>
            <person name="Floudas D."/>
            <person name="Copeland A."/>
            <person name="Barry K.W."/>
            <person name="Cichocki N."/>
            <person name="Veneault-Fourrey C."/>
            <person name="LaButti K."/>
            <person name="Lindquist E.A."/>
            <person name="Lipzen A."/>
            <person name="Lundell T."/>
            <person name="Morin E."/>
            <person name="Murat C."/>
            <person name="Riley R."/>
            <person name="Ohm R."/>
            <person name="Sun H."/>
            <person name="Tunlid A."/>
            <person name="Henrissat B."/>
            <person name="Grigoriev I.V."/>
            <person name="Hibbett D.S."/>
            <person name="Martin F."/>
        </authorList>
    </citation>
    <scope>NUCLEOTIDE SEQUENCE [LARGE SCALE GENOMIC DNA]</scope>
    <source>
        <strain evidence="4">ATCC 200175</strain>
    </source>
</reference>
<dbReference type="GO" id="GO:0008289">
    <property type="term" value="F:lipid binding"/>
    <property type="evidence" value="ECO:0007669"/>
    <property type="project" value="TreeGrafter"/>
</dbReference>
<dbReference type="Proteomes" id="UP000053647">
    <property type="component" value="Unassembled WGS sequence"/>
</dbReference>
<dbReference type="InterPro" id="IPR027267">
    <property type="entry name" value="AH/BAR_dom_sf"/>
</dbReference>
<dbReference type="GO" id="GO:0070941">
    <property type="term" value="P:eisosome assembly"/>
    <property type="evidence" value="ECO:0007669"/>
    <property type="project" value="TreeGrafter"/>
</dbReference>
<reference evidence="3 4" key="1">
    <citation type="submission" date="2014-06" db="EMBL/GenBank/DDBJ databases">
        <authorList>
            <consortium name="DOE Joint Genome Institute"/>
            <person name="Kuo A."/>
            <person name="Kohler A."/>
            <person name="Nagy L.G."/>
            <person name="Floudas D."/>
            <person name="Copeland A."/>
            <person name="Barry K.W."/>
            <person name="Cichocki N."/>
            <person name="Veneault-Fourrey C."/>
            <person name="LaButti K."/>
            <person name="Lindquist E.A."/>
            <person name="Lipzen A."/>
            <person name="Lundell T."/>
            <person name="Morin E."/>
            <person name="Murat C."/>
            <person name="Sun H."/>
            <person name="Tunlid A."/>
            <person name="Henrissat B."/>
            <person name="Grigoriev I.V."/>
            <person name="Hibbett D.S."/>
            <person name="Martin F."/>
            <person name="Nordberg H.P."/>
            <person name="Cantor M.N."/>
            <person name="Hua S.X."/>
        </authorList>
    </citation>
    <scope>NUCLEOTIDE SEQUENCE [LARGE SCALE GENOMIC DNA]</scope>
    <source>
        <strain evidence="3 4">ATCC 200175</strain>
    </source>
</reference>
<sequence>MVHRAPDSRLLSNLIAHEKEYTKHLAALFPISHAALASLSAYAAASPSTNPSHPSDSFGTPGSSAAASPAQKVSAIVDILAGADDALQRYNQAVETWREQLVSLKELEDDLNAVLRDREILVTRLIKVSKSPKASRDVRSSLLVNTTGSASFTSLPSTNSTATGSTNTKLGQAQAELQACEAHLAAKEQELEARRISIARDGLGARCRALVDCGWVWGEMGKEGLRTLQVPSRAPSNGRAPKSFPRTLSPSRSASAQRPPLSPALPPHVVSGQTGYSSDISSLTPSQSASQTADPSVETSQEAPPVHDQIPESSRIAEKQKQNQSPSQRAQEHKPTRDIRQGDVTIALPPAHAIPELALPTGVWSQPQSQSRSISSHPNGNVAERTQDPPDSRSALRKKGNRHQGRPLSRRITEVADEDAEGQGDGHANATAHVLPTSRFSTRETRTEESASASNDSSSDDAAQGPLEVIDNTPFGQTKRPSVGASEAAAGFEAHETATPGPTLGGPALSKGKSHERKTSVAFFGSLRGLFKHKPKEHKGPAEWEDVGGSAQASPLVRNKGGGGGWVTRTDAHLKGSKRGRGDSDSESETTVVVPKASIPPPVGGSKLRKSRTGTLHPSPTVPPATTRSASSSGWLSDGPATASPRGSVKRKKKKSVAELRGGDEGHTDGEIERGGEIGARDRFNLVPGVRAGIGSGDPSYRSPPDRSQDNSQRQHQAPSPTRPTTQMSHVHDTVSRRSSLSRTSILSAPGGTISPPRSYARSATMDFSSGGNGTSVLNGSSPGTPRRSISIAYGSSSSTHTHPGTADAQGTSNESKPKKNTRQGTLHTPHSANRSASQSLMSIVEDVARHNRDGWGAGAISVPPLPNGARVAARKTQPVTLGSGRLQVPKAPSLGVPAGEREVTNGGEKQTRSLDLPRAPSSVASVSTPKSHSRPSSSPPLSRVGSSNAISATPTPTANGHVPSSRPAKSPLRSALRNSSRTPSPGPAQLVELRGRVQEIVHPSAGEVDDPRRKIPERDSRPPLSPPSPRDSASISSYETGRENFDVEPETMLFAPLATRSYSPPLPQPPPPHDDPPSSNASTETPLARRKSVRVSLHPTFSPTPPASYDNDEEAHAPWSKSSSSVDGVGWKMKVGHVPDGDLWQDSSEEDEEYSRARRLLSRSGKRDKGKGKGKA</sequence>
<feature type="compositionally biased region" description="Basic and acidic residues" evidence="2">
    <location>
        <begin position="570"/>
        <end position="584"/>
    </location>
</feature>
<feature type="compositionally biased region" description="Basic and acidic residues" evidence="2">
    <location>
        <begin position="656"/>
        <end position="684"/>
    </location>
</feature>
<feature type="compositionally biased region" description="Low complexity" evidence="2">
    <location>
        <begin position="737"/>
        <end position="748"/>
    </location>
</feature>
<dbReference type="HOGENOM" id="CLU_007544_0_0_1"/>
<evidence type="ECO:0000313" key="4">
    <source>
        <dbReference type="Proteomes" id="UP000053647"/>
    </source>
</evidence>
<gene>
    <name evidence="3" type="ORF">PAXINDRAFT_181267</name>
</gene>
<feature type="compositionally biased region" description="Polar residues" evidence="2">
    <location>
        <begin position="271"/>
        <end position="302"/>
    </location>
</feature>
<feature type="region of interest" description="Disordered" evidence="2">
    <location>
        <begin position="855"/>
        <end position="1177"/>
    </location>
</feature>
<organism evidence="3 4">
    <name type="scientific">Paxillus involutus ATCC 200175</name>
    <dbReference type="NCBI Taxonomy" id="664439"/>
    <lineage>
        <taxon>Eukaryota</taxon>
        <taxon>Fungi</taxon>
        <taxon>Dikarya</taxon>
        <taxon>Basidiomycota</taxon>
        <taxon>Agaricomycotina</taxon>
        <taxon>Agaricomycetes</taxon>
        <taxon>Agaricomycetidae</taxon>
        <taxon>Boletales</taxon>
        <taxon>Paxilineae</taxon>
        <taxon>Paxillaceae</taxon>
        <taxon>Paxillus</taxon>
    </lineage>
</organism>
<proteinExistence type="predicted"/>
<feature type="region of interest" description="Disordered" evidence="2">
    <location>
        <begin position="363"/>
        <end position="517"/>
    </location>
</feature>
<feature type="region of interest" description="Disordered" evidence="2">
    <location>
        <begin position="228"/>
        <end position="339"/>
    </location>
</feature>
<feature type="compositionally biased region" description="Low complexity" evidence="2">
    <location>
        <begin position="789"/>
        <end position="803"/>
    </location>
</feature>
<feature type="compositionally biased region" description="Polar residues" evidence="2">
    <location>
        <begin position="710"/>
        <end position="729"/>
    </location>
</feature>
<feature type="compositionally biased region" description="Basic residues" evidence="2">
    <location>
        <begin position="395"/>
        <end position="409"/>
    </location>
</feature>
<name>A0A0C9TTV2_PAXIN</name>
<feature type="compositionally biased region" description="Basic and acidic residues" evidence="2">
    <location>
        <begin position="1010"/>
        <end position="1022"/>
    </location>
</feature>
<feature type="compositionally biased region" description="Low complexity" evidence="2">
    <location>
        <begin position="926"/>
        <end position="948"/>
    </location>
</feature>
<feature type="compositionally biased region" description="Polar residues" evidence="2">
    <location>
        <begin position="613"/>
        <end position="635"/>
    </location>
</feature>
<feature type="region of interest" description="Disordered" evidence="2">
    <location>
        <begin position="532"/>
        <end position="841"/>
    </location>
</feature>
<evidence type="ECO:0000256" key="1">
    <source>
        <dbReference type="SAM" id="Coils"/>
    </source>
</evidence>
<feature type="compositionally biased region" description="Polar residues" evidence="2">
    <location>
        <begin position="949"/>
        <end position="959"/>
    </location>
</feature>
<accession>A0A0C9TTV2</accession>
<dbReference type="GO" id="GO:0006897">
    <property type="term" value="P:endocytosis"/>
    <property type="evidence" value="ECO:0007669"/>
    <property type="project" value="TreeGrafter"/>
</dbReference>
<dbReference type="AlphaFoldDB" id="A0A0C9TTV2"/>
<keyword evidence="4" id="KW-1185">Reference proteome</keyword>